<keyword evidence="4" id="KW-0805">Transcription regulation</keyword>
<name>A0A0P6WSC5_9CHLR</name>
<dbReference type="OrthoDB" id="8659436at2"/>
<dbReference type="Proteomes" id="UP000050430">
    <property type="component" value="Unassembled WGS sequence"/>
</dbReference>
<feature type="binding site" evidence="7">
    <location>
        <position position="80"/>
    </location>
    <ligand>
        <name>Zn(2+)</name>
        <dbReference type="ChEBI" id="CHEBI:29105"/>
    </ligand>
</feature>
<dbReference type="EMBL" id="LGCK01000010">
    <property type="protein sequence ID" value="KPL71859.1"/>
    <property type="molecule type" value="Genomic_DNA"/>
</dbReference>
<feature type="binding site" evidence="7">
    <location>
        <position position="83"/>
    </location>
    <ligand>
        <name>Zn(2+)</name>
        <dbReference type="ChEBI" id="CHEBI:29105"/>
    </ligand>
</feature>
<reference evidence="8 9" key="1">
    <citation type="submission" date="2015-07" db="EMBL/GenBank/DDBJ databases">
        <title>Genome sequence of Leptolinea tardivitalis DSM 16556.</title>
        <authorList>
            <person name="Hemp J."/>
            <person name="Ward L.M."/>
            <person name="Pace L.A."/>
            <person name="Fischer W.W."/>
        </authorList>
    </citation>
    <scope>NUCLEOTIDE SEQUENCE [LARGE SCALE GENOMIC DNA]</scope>
    <source>
        <strain evidence="8 9">YMTK-2</strain>
    </source>
</reference>
<keyword evidence="9" id="KW-1185">Reference proteome</keyword>
<dbReference type="InterPro" id="IPR036388">
    <property type="entry name" value="WH-like_DNA-bd_sf"/>
</dbReference>
<keyword evidence="5" id="KW-0238">DNA-binding</keyword>
<dbReference type="SUPFAM" id="SSF46785">
    <property type="entry name" value="Winged helix' DNA-binding domain"/>
    <property type="match status" value="1"/>
</dbReference>
<dbReference type="InterPro" id="IPR002481">
    <property type="entry name" value="FUR"/>
</dbReference>
<sequence>MKTSSVDQIIADLLGQKQYHYTSQQIFEQIRTRLPAVNRSTVYRSLDRLVSQGKVSISDIGTGSLVYELVGNGMHHHLVCQHCHQIITIPADEINPLFSKIEQESHFQIITNHLILYGICPGCQNKKEL</sequence>
<dbReference type="PANTHER" id="PTHR33202">
    <property type="entry name" value="ZINC UPTAKE REGULATION PROTEIN"/>
    <property type="match status" value="1"/>
</dbReference>
<dbReference type="InterPro" id="IPR036390">
    <property type="entry name" value="WH_DNA-bd_sf"/>
</dbReference>
<dbReference type="RefSeq" id="WP_062420523.1">
    <property type="nucleotide sequence ID" value="NZ_BBYA01000002.1"/>
</dbReference>
<protein>
    <recommendedName>
        <fullName evidence="10">Fur family transcriptional regulator</fullName>
    </recommendedName>
</protein>
<dbReference type="Gene3D" id="1.10.10.10">
    <property type="entry name" value="Winged helix-like DNA-binding domain superfamily/Winged helix DNA-binding domain"/>
    <property type="match status" value="1"/>
</dbReference>
<keyword evidence="3 7" id="KW-0862">Zinc</keyword>
<evidence type="ECO:0000256" key="6">
    <source>
        <dbReference type="ARBA" id="ARBA00023163"/>
    </source>
</evidence>
<dbReference type="InterPro" id="IPR043135">
    <property type="entry name" value="Fur_C"/>
</dbReference>
<keyword evidence="6" id="KW-0804">Transcription</keyword>
<dbReference type="PANTHER" id="PTHR33202:SF7">
    <property type="entry name" value="FERRIC UPTAKE REGULATION PROTEIN"/>
    <property type="match status" value="1"/>
</dbReference>
<dbReference type="GO" id="GO:1900376">
    <property type="term" value="P:regulation of secondary metabolite biosynthetic process"/>
    <property type="evidence" value="ECO:0007669"/>
    <property type="project" value="TreeGrafter"/>
</dbReference>
<dbReference type="GO" id="GO:0008270">
    <property type="term" value="F:zinc ion binding"/>
    <property type="evidence" value="ECO:0007669"/>
    <property type="project" value="TreeGrafter"/>
</dbReference>
<feature type="binding site" evidence="7">
    <location>
        <position position="120"/>
    </location>
    <ligand>
        <name>Zn(2+)</name>
        <dbReference type="ChEBI" id="CHEBI:29105"/>
    </ligand>
</feature>
<evidence type="ECO:0008006" key="10">
    <source>
        <dbReference type="Google" id="ProtNLM"/>
    </source>
</evidence>
<dbReference type="STRING" id="229920.ADM99_10620"/>
<evidence type="ECO:0000256" key="7">
    <source>
        <dbReference type="PIRSR" id="PIRSR602481-1"/>
    </source>
</evidence>
<keyword evidence="2" id="KW-0678">Repressor</keyword>
<proteinExistence type="inferred from homology"/>
<dbReference type="GO" id="GO:0003700">
    <property type="term" value="F:DNA-binding transcription factor activity"/>
    <property type="evidence" value="ECO:0007669"/>
    <property type="project" value="InterPro"/>
</dbReference>
<dbReference type="Gene3D" id="3.30.1490.190">
    <property type="match status" value="1"/>
</dbReference>
<evidence type="ECO:0000313" key="8">
    <source>
        <dbReference type="EMBL" id="KPL71859.1"/>
    </source>
</evidence>
<gene>
    <name evidence="8" type="ORF">ADM99_10620</name>
</gene>
<dbReference type="AlphaFoldDB" id="A0A0P6WSC5"/>
<comment type="caution">
    <text evidence="8">The sequence shown here is derived from an EMBL/GenBank/DDBJ whole genome shotgun (WGS) entry which is preliminary data.</text>
</comment>
<dbReference type="CDD" id="cd07153">
    <property type="entry name" value="Fur_like"/>
    <property type="match status" value="1"/>
</dbReference>
<feature type="binding site" evidence="7">
    <location>
        <position position="123"/>
    </location>
    <ligand>
        <name>Zn(2+)</name>
        <dbReference type="ChEBI" id="CHEBI:29105"/>
    </ligand>
</feature>
<dbReference type="GO" id="GO:0045892">
    <property type="term" value="P:negative regulation of DNA-templated transcription"/>
    <property type="evidence" value="ECO:0007669"/>
    <property type="project" value="TreeGrafter"/>
</dbReference>
<dbReference type="Pfam" id="PF01475">
    <property type="entry name" value="FUR"/>
    <property type="match status" value="1"/>
</dbReference>
<comment type="similarity">
    <text evidence="1">Belongs to the Fur family.</text>
</comment>
<dbReference type="GO" id="GO:0000976">
    <property type="term" value="F:transcription cis-regulatory region binding"/>
    <property type="evidence" value="ECO:0007669"/>
    <property type="project" value="TreeGrafter"/>
</dbReference>
<evidence type="ECO:0000256" key="3">
    <source>
        <dbReference type="ARBA" id="ARBA00022833"/>
    </source>
</evidence>
<keyword evidence="7" id="KW-0479">Metal-binding</keyword>
<accession>A0A0P6WSC5</accession>
<organism evidence="8 9">
    <name type="scientific">Leptolinea tardivitalis</name>
    <dbReference type="NCBI Taxonomy" id="229920"/>
    <lineage>
        <taxon>Bacteria</taxon>
        <taxon>Bacillati</taxon>
        <taxon>Chloroflexota</taxon>
        <taxon>Anaerolineae</taxon>
        <taxon>Anaerolineales</taxon>
        <taxon>Anaerolineaceae</taxon>
        <taxon>Leptolinea</taxon>
    </lineage>
</organism>
<comment type="cofactor">
    <cofactor evidence="7">
        <name>Zn(2+)</name>
        <dbReference type="ChEBI" id="CHEBI:29105"/>
    </cofactor>
    <text evidence="7">Binds 1 zinc ion per subunit.</text>
</comment>
<evidence type="ECO:0000313" key="9">
    <source>
        <dbReference type="Proteomes" id="UP000050430"/>
    </source>
</evidence>
<evidence type="ECO:0000256" key="1">
    <source>
        <dbReference type="ARBA" id="ARBA00007957"/>
    </source>
</evidence>
<evidence type="ECO:0000256" key="4">
    <source>
        <dbReference type="ARBA" id="ARBA00023015"/>
    </source>
</evidence>
<evidence type="ECO:0000256" key="5">
    <source>
        <dbReference type="ARBA" id="ARBA00023125"/>
    </source>
</evidence>
<evidence type="ECO:0000256" key="2">
    <source>
        <dbReference type="ARBA" id="ARBA00022491"/>
    </source>
</evidence>